<accession>A0A286UV20</accession>
<evidence type="ECO:0000256" key="7">
    <source>
        <dbReference type="SAM" id="MobiDB-lite"/>
    </source>
</evidence>
<feature type="binding site" evidence="6">
    <location>
        <position position="162"/>
    </location>
    <ligand>
        <name>S-adenosyl-L-methionine</name>
        <dbReference type="ChEBI" id="CHEBI:59789"/>
    </ligand>
</feature>
<feature type="domain" description="RNase L inhibitor RLI-like possible metal-binding" evidence="9">
    <location>
        <begin position="75"/>
        <end position="107"/>
    </location>
</feature>
<dbReference type="GO" id="GO:0106388">
    <property type="term" value="F:rRNA small subunit aminocarboxypropyltransferase activity"/>
    <property type="evidence" value="ECO:0007669"/>
    <property type="project" value="UniProtKB-EC"/>
</dbReference>
<evidence type="ECO:0000256" key="2">
    <source>
        <dbReference type="ARBA" id="ARBA00022517"/>
    </source>
</evidence>
<dbReference type="PANTHER" id="PTHR20426">
    <property type="entry name" value="RIBOSOME BIOGENESIS PROTEIN TSR3 HOMOLOG"/>
    <property type="match status" value="1"/>
</dbReference>
<name>A0A286UV20_9AGAM</name>
<dbReference type="GO" id="GO:1904047">
    <property type="term" value="F:S-adenosyl-L-methionine binding"/>
    <property type="evidence" value="ECO:0007669"/>
    <property type="project" value="UniProtKB-UniRule"/>
</dbReference>
<organism evidence="10 11">
    <name type="scientific">Pyrrhoderma noxium</name>
    <dbReference type="NCBI Taxonomy" id="2282107"/>
    <lineage>
        <taxon>Eukaryota</taxon>
        <taxon>Fungi</taxon>
        <taxon>Dikarya</taxon>
        <taxon>Basidiomycota</taxon>
        <taxon>Agaricomycotina</taxon>
        <taxon>Agaricomycetes</taxon>
        <taxon>Hymenochaetales</taxon>
        <taxon>Hymenochaetaceae</taxon>
        <taxon>Pyrrhoderma</taxon>
    </lineage>
</organism>
<dbReference type="STRING" id="2282107.A0A286UV20"/>
<dbReference type="InParanoid" id="A0A286UV20"/>
<dbReference type="GO" id="GO:0030490">
    <property type="term" value="P:maturation of SSU-rRNA"/>
    <property type="evidence" value="ECO:0007669"/>
    <property type="project" value="TreeGrafter"/>
</dbReference>
<dbReference type="EC" id="2.5.1.157" evidence="6"/>
<dbReference type="InterPro" id="IPR007177">
    <property type="entry name" value="Tsr3_C"/>
</dbReference>
<evidence type="ECO:0000256" key="4">
    <source>
        <dbReference type="ARBA" id="ARBA00022679"/>
    </source>
</evidence>
<dbReference type="AlphaFoldDB" id="A0A286UV20"/>
<evidence type="ECO:0000256" key="3">
    <source>
        <dbReference type="ARBA" id="ARBA00022552"/>
    </source>
</evidence>
<keyword evidence="11" id="KW-1185">Reference proteome</keyword>
<sequence>MGKKGGGNPTTANRRQGGPRTRGRKDSHHAHMRRQYRVQEEFTRPESAVDEVEEGSQSHLDDEDSSEKIQARIGVPVAMWDFDHCDPRRCSGKKLARLGLIRDLKVGTRFRGIVVSPKGTKIISPADREIVGTTGIAVVECSWARLEEIPWRKISSPHERLLPYMLATNPTNYGKPWRLNCVEALAAAFYITGYDSYAEQLLAPFGWAASFYKVNRPYIERYRTCASSVEVSEMQEKIMRELEESYNQSRSEDNTDDLLVANPNHRHFDIESDEFDESEDANATDEGQHEEGSYPPNSDSEDSKE</sequence>
<keyword evidence="3 6" id="KW-0698">rRNA processing</keyword>
<keyword evidence="1 6" id="KW-0963">Cytoplasm</keyword>
<dbReference type="GO" id="GO:0005737">
    <property type="term" value="C:cytoplasm"/>
    <property type="evidence" value="ECO:0007669"/>
    <property type="project" value="UniProtKB-SubCell"/>
</dbReference>
<dbReference type="Pfam" id="PF04068">
    <property type="entry name" value="Fer4_RLI"/>
    <property type="match status" value="1"/>
</dbReference>
<evidence type="ECO:0000256" key="5">
    <source>
        <dbReference type="ARBA" id="ARBA00022691"/>
    </source>
</evidence>
<dbReference type="EMBL" id="NBII01000001">
    <property type="protein sequence ID" value="PAV23295.1"/>
    <property type="molecule type" value="Genomic_DNA"/>
</dbReference>
<dbReference type="GO" id="GO:0000455">
    <property type="term" value="P:enzyme-directed rRNA pseudouridine synthesis"/>
    <property type="evidence" value="ECO:0007669"/>
    <property type="project" value="UniProtKB-UniRule"/>
</dbReference>
<feature type="binding site" evidence="6">
    <location>
        <position position="91"/>
    </location>
    <ligand>
        <name>S-adenosyl-L-methionine</name>
        <dbReference type="ChEBI" id="CHEBI:59789"/>
    </ligand>
</feature>
<feature type="region of interest" description="Disordered" evidence="7">
    <location>
        <begin position="1"/>
        <end position="67"/>
    </location>
</feature>
<feature type="compositionally biased region" description="Acidic residues" evidence="7">
    <location>
        <begin position="271"/>
        <end position="283"/>
    </location>
</feature>
<comment type="subcellular location">
    <subcellularLocation>
        <location evidence="6">Cytoplasm</location>
    </subcellularLocation>
    <subcellularLocation>
        <location evidence="6">Nucleus</location>
    </subcellularLocation>
</comment>
<feature type="compositionally biased region" description="Basic residues" evidence="7">
    <location>
        <begin position="21"/>
        <end position="36"/>
    </location>
</feature>
<comment type="function">
    <text evidence="6">Aminocarboxypropyltransferase that catalyzes the aminocarboxypropyl transfer on pseudouridine at position 1191 (Psi1191) in 18S rRNA. It constitutes the last step in biosynthesis of the hypermodified N1-methyl-N3-(3-amino-3-carboxypropyl) pseudouridine (m1acp3-Psi) conserved in eukaryotic 18S rRNA.</text>
</comment>
<evidence type="ECO:0000259" key="8">
    <source>
        <dbReference type="Pfam" id="PF04034"/>
    </source>
</evidence>
<evidence type="ECO:0000256" key="6">
    <source>
        <dbReference type="HAMAP-Rule" id="MF_03146"/>
    </source>
</evidence>
<dbReference type="FunCoup" id="A0A286UV20">
    <property type="interactions" value="156"/>
</dbReference>
<reference evidence="10 11" key="1">
    <citation type="journal article" date="2017" name="Mol. Ecol.">
        <title>Comparative and population genomic landscape of Phellinus noxius: A hypervariable fungus causing root rot in trees.</title>
        <authorList>
            <person name="Chung C.L."/>
            <person name="Lee T.J."/>
            <person name="Akiba M."/>
            <person name="Lee H.H."/>
            <person name="Kuo T.H."/>
            <person name="Liu D."/>
            <person name="Ke H.M."/>
            <person name="Yokoi T."/>
            <person name="Roa M.B."/>
            <person name="Lu M.J."/>
            <person name="Chang Y.Y."/>
            <person name="Ann P.J."/>
            <person name="Tsai J.N."/>
            <person name="Chen C.Y."/>
            <person name="Tzean S.S."/>
            <person name="Ota Y."/>
            <person name="Hattori T."/>
            <person name="Sahashi N."/>
            <person name="Liou R.F."/>
            <person name="Kikuchi T."/>
            <person name="Tsai I.J."/>
        </authorList>
    </citation>
    <scope>NUCLEOTIDE SEQUENCE [LARGE SCALE GENOMIC DNA]</scope>
    <source>
        <strain evidence="10 11">FFPRI411160</strain>
    </source>
</reference>
<comment type="catalytic activity">
    <reaction evidence="6">
        <text>N(1)-methylpseudouridine(1191) in yeast 18S rRNA + S-adenosyl-L-methionine = N(1)-methyl-N(3)-[(3S)-3-amino-3-carboxypropyl]pseudouridine(1191) in yeast 18S rRNA + S-methyl-5'-thioadenosine + H(+)</text>
        <dbReference type="Rhea" id="RHEA:63300"/>
        <dbReference type="Rhea" id="RHEA-COMP:13852"/>
        <dbReference type="Rhea" id="RHEA-COMP:16309"/>
        <dbReference type="ChEBI" id="CHEBI:15378"/>
        <dbReference type="ChEBI" id="CHEBI:17509"/>
        <dbReference type="ChEBI" id="CHEBI:59789"/>
        <dbReference type="ChEBI" id="CHEBI:74890"/>
        <dbReference type="ChEBI" id="CHEBI:146234"/>
    </reaction>
</comment>
<dbReference type="InterPro" id="IPR007209">
    <property type="entry name" value="RNaseL-inhib-like_metal-bd_dom"/>
</dbReference>
<feature type="region of interest" description="Disordered" evidence="7">
    <location>
        <begin position="243"/>
        <end position="305"/>
    </location>
</feature>
<comment type="caution">
    <text evidence="10">The sequence shown here is derived from an EMBL/GenBank/DDBJ whole genome shotgun (WGS) entry which is preliminary data.</text>
</comment>
<dbReference type="NCBIfam" id="NF002621">
    <property type="entry name" value="PRK02287.1"/>
    <property type="match status" value="1"/>
</dbReference>
<dbReference type="GO" id="GO:0005634">
    <property type="term" value="C:nucleus"/>
    <property type="evidence" value="ECO:0007669"/>
    <property type="project" value="UniProtKB-SubCell"/>
</dbReference>
<evidence type="ECO:0000313" key="10">
    <source>
        <dbReference type="EMBL" id="PAV23295.1"/>
    </source>
</evidence>
<evidence type="ECO:0000259" key="9">
    <source>
        <dbReference type="Pfam" id="PF04068"/>
    </source>
</evidence>
<dbReference type="Pfam" id="PF04034">
    <property type="entry name" value="Ribo_biogen_C"/>
    <property type="match status" value="1"/>
</dbReference>
<protein>
    <recommendedName>
        <fullName evidence="6">18S rRNA aminocarboxypropyltransferase</fullName>
        <ecNumber evidence="6">2.5.1.157</ecNumber>
    </recommendedName>
</protein>
<proteinExistence type="inferred from homology"/>
<evidence type="ECO:0000313" key="11">
    <source>
        <dbReference type="Proteomes" id="UP000217199"/>
    </source>
</evidence>
<keyword evidence="5 6" id="KW-0949">S-adenosyl-L-methionine</keyword>
<keyword evidence="2 6" id="KW-0690">Ribosome biogenesis</keyword>
<feature type="domain" description="16S/18S rRNA aminocarboxypropyltransferase Tsr3 C-terminal" evidence="8">
    <location>
        <begin position="113"/>
        <end position="239"/>
    </location>
</feature>
<feature type="binding site" evidence="6">
    <location>
        <position position="139"/>
    </location>
    <ligand>
        <name>S-adenosyl-L-methionine</name>
        <dbReference type="ChEBI" id="CHEBI:59789"/>
    </ligand>
</feature>
<dbReference type="OrthoDB" id="10262062at2759"/>
<evidence type="ECO:0000256" key="1">
    <source>
        <dbReference type="ARBA" id="ARBA00022490"/>
    </source>
</evidence>
<dbReference type="HAMAP" id="MF_01116">
    <property type="entry name" value="TSR3"/>
    <property type="match status" value="1"/>
</dbReference>
<feature type="binding site" evidence="6">
    <location>
        <position position="177"/>
    </location>
    <ligand>
        <name>S-adenosyl-L-methionine</name>
        <dbReference type="ChEBI" id="CHEBI:59789"/>
    </ligand>
</feature>
<keyword evidence="4 6" id="KW-0808">Transferase</keyword>
<dbReference type="PANTHER" id="PTHR20426:SF0">
    <property type="entry name" value="18S RRNA AMINOCARBOXYPROPYLTRANSFERASE"/>
    <property type="match status" value="1"/>
</dbReference>
<comment type="catalytic activity">
    <reaction evidence="6">
        <text>an N(1)-methylpseudouridine in rRNA + S-adenosyl-L-methionine = N(1)-methyl-N(3)-[(3S)-3-amino-3-carboxypropyl]pseudouridine in rRNA + S-methyl-5'-thioadenosine + H(+)</text>
        <dbReference type="Rhea" id="RHEA:63296"/>
        <dbReference type="Rhea" id="RHEA-COMP:11634"/>
        <dbReference type="Rhea" id="RHEA-COMP:16310"/>
        <dbReference type="ChEBI" id="CHEBI:15378"/>
        <dbReference type="ChEBI" id="CHEBI:17509"/>
        <dbReference type="ChEBI" id="CHEBI:59789"/>
        <dbReference type="ChEBI" id="CHEBI:74890"/>
        <dbReference type="ChEBI" id="CHEBI:146234"/>
        <dbReference type="EC" id="2.5.1.157"/>
    </reaction>
</comment>
<gene>
    <name evidence="6" type="primary">TSR3</name>
    <name evidence="10" type="ORF">PNOK_0036300</name>
</gene>
<keyword evidence="6" id="KW-0539">Nucleus</keyword>
<comment type="similarity">
    <text evidence="6">Belongs to the TDD superfamily. TSR3 family.</text>
</comment>
<dbReference type="InterPro" id="IPR022968">
    <property type="entry name" value="Tsr3-like"/>
</dbReference>
<dbReference type="Proteomes" id="UP000217199">
    <property type="component" value="Unassembled WGS sequence"/>
</dbReference>